<keyword evidence="5" id="KW-1185">Reference proteome</keyword>
<dbReference type="OrthoDB" id="9794400at2"/>
<dbReference type="PANTHER" id="PTHR46429">
    <property type="entry name" value="23S RRNA (GUANOSINE-2'-O-)-METHYLTRANSFERASE RLMB"/>
    <property type="match status" value="1"/>
</dbReference>
<dbReference type="CDD" id="cd18095">
    <property type="entry name" value="SpoU-like_rRNA-MTase"/>
    <property type="match status" value="1"/>
</dbReference>
<keyword evidence="2" id="KW-0808">Transferase</keyword>
<dbReference type="GO" id="GO:0006396">
    <property type="term" value="P:RNA processing"/>
    <property type="evidence" value="ECO:0007669"/>
    <property type="project" value="InterPro"/>
</dbReference>
<dbReference type="KEGG" id="sale:EPH95_07770"/>
<proteinExistence type="predicted"/>
<dbReference type="Gene3D" id="3.40.1280.10">
    <property type="match status" value="1"/>
</dbReference>
<dbReference type="Pfam" id="PF00588">
    <property type="entry name" value="SpoU_methylase"/>
    <property type="match status" value="1"/>
</dbReference>
<protein>
    <recommendedName>
        <fullName evidence="3">tRNA/rRNA methyltransferase SpoU type domain-containing protein</fullName>
    </recommendedName>
</protein>
<dbReference type="InterPro" id="IPR001537">
    <property type="entry name" value="SpoU_MeTrfase"/>
</dbReference>
<accession>A0A514LGW9</accession>
<evidence type="ECO:0000256" key="1">
    <source>
        <dbReference type="ARBA" id="ARBA00022603"/>
    </source>
</evidence>
<organism evidence="4 5">
    <name type="scientific">Salicibibacter halophilus</name>
    <dbReference type="NCBI Taxonomy" id="2502791"/>
    <lineage>
        <taxon>Bacteria</taxon>
        <taxon>Bacillati</taxon>
        <taxon>Bacillota</taxon>
        <taxon>Bacilli</taxon>
        <taxon>Bacillales</taxon>
        <taxon>Bacillaceae</taxon>
        <taxon>Salicibibacter</taxon>
    </lineage>
</organism>
<dbReference type="GO" id="GO:0008173">
    <property type="term" value="F:RNA methyltransferase activity"/>
    <property type="evidence" value="ECO:0007669"/>
    <property type="project" value="InterPro"/>
</dbReference>
<evidence type="ECO:0000313" key="5">
    <source>
        <dbReference type="Proteomes" id="UP000319756"/>
    </source>
</evidence>
<evidence type="ECO:0000256" key="2">
    <source>
        <dbReference type="ARBA" id="ARBA00022679"/>
    </source>
</evidence>
<name>A0A514LGW9_9BACI</name>
<dbReference type="GO" id="GO:0005829">
    <property type="term" value="C:cytosol"/>
    <property type="evidence" value="ECO:0007669"/>
    <property type="project" value="TreeGrafter"/>
</dbReference>
<dbReference type="Proteomes" id="UP000319756">
    <property type="component" value="Chromosome"/>
</dbReference>
<dbReference type="InterPro" id="IPR004441">
    <property type="entry name" value="rRNA_MeTrfase_TrmH"/>
</dbReference>
<dbReference type="PANTHER" id="PTHR46429:SF1">
    <property type="entry name" value="23S RRNA (GUANOSINE-2'-O-)-METHYLTRANSFERASE RLMB"/>
    <property type="match status" value="1"/>
</dbReference>
<sequence>MFHLPVITSDLKNVVSALKAEGIMIYGTDMHTGLSYRDAKPQGAPYALLLGNEAQGISPALLSVADEKVSVPILGKAESLNVAVAAGIIMYDWIR</sequence>
<evidence type="ECO:0000313" key="4">
    <source>
        <dbReference type="EMBL" id="QDI91096.1"/>
    </source>
</evidence>
<dbReference type="GO" id="GO:0003723">
    <property type="term" value="F:RNA binding"/>
    <property type="evidence" value="ECO:0007669"/>
    <property type="project" value="InterPro"/>
</dbReference>
<reference evidence="5" key="1">
    <citation type="submission" date="2019-01" db="EMBL/GenBank/DDBJ databases">
        <title>Genomic analysis of Salicibibacter sp. NKC3-5.</title>
        <authorList>
            <person name="Oh Y.J."/>
        </authorList>
    </citation>
    <scope>NUCLEOTIDE SEQUENCE [LARGE SCALE GENOMIC DNA]</scope>
    <source>
        <strain evidence="5">NKC3-5</strain>
    </source>
</reference>
<gene>
    <name evidence="4" type="ORF">EPH95_07770</name>
</gene>
<dbReference type="SUPFAM" id="SSF75217">
    <property type="entry name" value="alpha/beta knot"/>
    <property type="match status" value="1"/>
</dbReference>
<dbReference type="AlphaFoldDB" id="A0A514LGW9"/>
<feature type="domain" description="tRNA/rRNA methyltransferase SpoU type" evidence="3">
    <location>
        <begin position="2"/>
        <end position="91"/>
    </location>
</feature>
<dbReference type="GO" id="GO:0032259">
    <property type="term" value="P:methylation"/>
    <property type="evidence" value="ECO:0007669"/>
    <property type="project" value="UniProtKB-KW"/>
</dbReference>
<keyword evidence="1" id="KW-0489">Methyltransferase</keyword>
<dbReference type="EMBL" id="CP035485">
    <property type="protein sequence ID" value="QDI91096.1"/>
    <property type="molecule type" value="Genomic_DNA"/>
</dbReference>
<evidence type="ECO:0000259" key="3">
    <source>
        <dbReference type="Pfam" id="PF00588"/>
    </source>
</evidence>
<dbReference type="InterPro" id="IPR029026">
    <property type="entry name" value="tRNA_m1G_MTases_N"/>
</dbReference>
<dbReference type="InterPro" id="IPR029028">
    <property type="entry name" value="Alpha/beta_knot_MTases"/>
</dbReference>